<dbReference type="InterPro" id="IPR036259">
    <property type="entry name" value="MFS_trans_sf"/>
</dbReference>
<feature type="transmembrane region" description="Helical" evidence="1">
    <location>
        <begin position="88"/>
        <end position="108"/>
    </location>
</feature>
<keyword evidence="1" id="KW-1133">Transmembrane helix</keyword>
<feature type="transmembrane region" description="Helical" evidence="1">
    <location>
        <begin position="21"/>
        <end position="37"/>
    </location>
</feature>
<proteinExistence type="predicted"/>
<sequence>MATPSYTSQHMSTNGQPKRRLNLMVGLAVGHSVKHFYQQAFLLLLPYVKDFLGLSDVGVGVLGAVRTISGALINIPAGIVSDIWRAHVGLMLTTSLSCIAIGYFLIGITPN</sequence>
<reference evidence="2" key="1">
    <citation type="submission" date="2018-05" db="EMBL/GenBank/DDBJ databases">
        <authorList>
            <person name="Lanie J.A."/>
            <person name="Ng W.-L."/>
            <person name="Kazmierczak K.M."/>
            <person name="Andrzejewski T.M."/>
            <person name="Davidsen T.M."/>
            <person name="Wayne K.J."/>
            <person name="Tettelin H."/>
            <person name="Glass J.I."/>
            <person name="Rusch D."/>
            <person name="Podicherti R."/>
            <person name="Tsui H.-C.T."/>
            <person name="Winkler M.E."/>
        </authorList>
    </citation>
    <scope>NUCLEOTIDE SEQUENCE</scope>
</reference>
<dbReference type="EMBL" id="UINC01047200">
    <property type="protein sequence ID" value="SVB56163.1"/>
    <property type="molecule type" value="Genomic_DNA"/>
</dbReference>
<evidence type="ECO:0000313" key="2">
    <source>
        <dbReference type="EMBL" id="SVB56163.1"/>
    </source>
</evidence>
<accession>A0A382F1T5</accession>
<keyword evidence="1" id="KW-0472">Membrane</keyword>
<dbReference type="SUPFAM" id="SSF103473">
    <property type="entry name" value="MFS general substrate transporter"/>
    <property type="match status" value="1"/>
</dbReference>
<keyword evidence="1" id="KW-0812">Transmembrane</keyword>
<feature type="transmembrane region" description="Helical" evidence="1">
    <location>
        <begin position="57"/>
        <end position="76"/>
    </location>
</feature>
<gene>
    <name evidence="2" type="ORF">METZ01_LOCUS209017</name>
</gene>
<name>A0A382F1T5_9ZZZZ</name>
<dbReference type="Gene3D" id="1.20.1250.20">
    <property type="entry name" value="MFS general substrate transporter like domains"/>
    <property type="match status" value="1"/>
</dbReference>
<protein>
    <recommendedName>
        <fullName evidence="3">Major facilitator superfamily (MFS) profile domain-containing protein</fullName>
    </recommendedName>
</protein>
<feature type="non-terminal residue" evidence="2">
    <location>
        <position position="111"/>
    </location>
</feature>
<evidence type="ECO:0008006" key="3">
    <source>
        <dbReference type="Google" id="ProtNLM"/>
    </source>
</evidence>
<evidence type="ECO:0000256" key="1">
    <source>
        <dbReference type="SAM" id="Phobius"/>
    </source>
</evidence>
<organism evidence="2">
    <name type="scientific">marine metagenome</name>
    <dbReference type="NCBI Taxonomy" id="408172"/>
    <lineage>
        <taxon>unclassified sequences</taxon>
        <taxon>metagenomes</taxon>
        <taxon>ecological metagenomes</taxon>
    </lineage>
</organism>
<dbReference type="AlphaFoldDB" id="A0A382F1T5"/>